<dbReference type="PROSITE" id="PS50279">
    <property type="entry name" value="BPTI_KUNITZ_2"/>
    <property type="match status" value="1"/>
</dbReference>
<dbReference type="InterPro" id="IPR020901">
    <property type="entry name" value="Prtase_inh_Kunz-CS"/>
</dbReference>
<reference evidence="5" key="2">
    <citation type="submission" date="2025-08" db="UniProtKB">
        <authorList>
            <consortium name="Ensembl"/>
        </authorList>
    </citation>
    <scope>IDENTIFICATION</scope>
</reference>
<evidence type="ECO:0000256" key="2">
    <source>
        <dbReference type="ARBA" id="ARBA00022900"/>
    </source>
</evidence>
<dbReference type="GO" id="GO:0005615">
    <property type="term" value="C:extracellular space"/>
    <property type="evidence" value="ECO:0007669"/>
    <property type="project" value="TreeGrafter"/>
</dbReference>
<evidence type="ECO:0000256" key="3">
    <source>
        <dbReference type="ARBA" id="ARBA00023157"/>
    </source>
</evidence>
<dbReference type="OMA" id="NTRECRH"/>
<dbReference type="PRINTS" id="PR00759">
    <property type="entry name" value="BASICPTASE"/>
</dbReference>
<evidence type="ECO:0000313" key="6">
    <source>
        <dbReference type="Proteomes" id="UP001501920"/>
    </source>
</evidence>
<evidence type="ECO:0000256" key="1">
    <source>
        <dbReference type="ARBA" id="ARBA00022690"/>
    </source>
</evidence>
<reference evidence="5 6" key="1">
    <citation type="submission" date="2020-10" db="EMBL/GenBank/DDBJ databases">
        <title>Pygocentrus nattereri (red-bellied piranha) genome, fPygNat1, primary haplotype.</title>
        <authorList>
            <person name="Myers G."/>
            <person name="Meyer A."/>
            <person name="Karagic N."/>
            <person name="Pippel M."/>
            <person name="Winkler S."/>
            <person name="Tracey A."/>
            <person name="Wood J."/>
            <person name="Formenti G."/>
            <person name="Howe K."/>
            <person name="Fedrigo O."/>
            <person name="Jarvis E.D."/>
        </authorList>
    </citation>
    <scope>NUCLEOTIDE SEQUENCE [LARGE SCALE GENOMIC DNA]</scope>
</reference>
<keyword evidence="2" id="KW-0722">Serine protease inhibitor</keyword>
<organism evidence="5 6">
    <name type="scientific">Pygocentrus nattereri</name>
    <name type="common">Red-bellied piranha</name>
    <dbReference type="NCBI Taxonomy" id="42514"/>
    <lineage>
        <taxon>Eukaryota</taxon>
        <taxon>Metazoa</taxon>
        <taxon>Chordata</taxon>
        <taxon>Craniata</taxon>
        <taxon>Vertebrata</taxon>
        <taxon>Euteleostomi</taxon>
        <taxon>Actinopterygii</taxon>
        <taxon>Neopterygii</taxon>
        <taxon>Teleostei</taxon>
        <taxon>Ostariophysi</taxon>
        <taxon>Characiformes</taxon>
        <taxon>Characoidei</taxon>
        <taxon>Pygocentrus</taxon>
    </lineage>
</organism>
<dbReference type="SMART" id="SM00131">
    <property type="entry name" value="KU"/>
    <property type="match status" value="1"/>
</dbReference>
<dbReference type="Pfam" id="PF00014">
    <property type="entry name" value="Kunitz_BPTI"/>
    <property type="match status" value="1"/>
</dbReference>
<dbReference type="GeneTree" id="ENSGT01030000235403"/>
<dbReference type="AlphaFoldDB" id="A0A3B4BZ59"/>
<protein>
    <recommendedName>
        <fullName evidence="4">BPTI/Kunitz inhibitor domain-containing protein</fullName>
    </recommendedName>
</protein>
<name>A0A3B4BZ59_PYGNA</name>
<dbReference type="InterPro" id="IPR002223">
    <property type="entry name" value="Kunitz_BPTI"/>
</dbReference>
<dbReference type="Gene3D" id="4.10.410.10">
    <property type="entry name" value="Pancreatic trypsin inhibitor Kunitz domain"/>
    <property type="match status" value="1"/>
</dbReference>
<dbReference type="PROSITE" id="PS00280">
    <property type="entry name" value="BPTI_KUNITZ_1"/>
    <property type="match status" value="1"/>
</dbReference>
<accession>A0A3B4BZ59</accession>
<dbReference type="GO" id="GO:0004867">
    <property type="term" value="F:serine-type endopeptidase inhibitor activity"/>
    <property type="evidence" value="ECO:0007669"/>
    <property type="project" value="UniProtKB-KW"/>
</dbReference>
<keyword evidence="1" id="KW-0646">Protease inhibitor</keyword>
<dbReference type="FunFam" id="4.10.410.10:FF:000020">
    <property type="entry name" value="Collagen, type VI, alpha 3"/>
    <property type="match status" value="1"/>
</dbReference>
<dbReference type="PANTHER" id="PTHR10083">
    <property type="entry name" value="KUNITZ-TYPE PROTEASE INHIBITOR-RELATED"/>
    <property type="match status" value="1"/>
</dbReference>
<proteinExistence type="predicted"/>
<dbReference type="CDD" id="cd22635">
    <property type="entry name" value="Kunitz_papilin"/>
    <property type="match status" value="1"/>
</dbReference>
<reference evidence="5" key="3">
    <citation type="submission" date="2025-09" db="UniProtKB">
        <authorList>
            <consortium name="Ensembl"/>
        </authorList>
    </citation>
    <scope>IDENTIFICATION</scope>
</reference>
<dbReference type="PANTHER" id="PTHR10083:SF328">
    <property type="entry name" value="TISSUE FACTOR PATHWAY INHIBITOR"/>
    <property type="match status" value="1"/>
</dbReference>
<dbReference type="SUPFAM" id="SSF57362">
    <property type="entry name" value="BPTI-like"/>
    <property type="match status" value="1"/>
</dbReference>
<evidence type="ECO:0000259" key="4">
    <source>
        <dbReference type="PROSITE" id="PS50279"/>
    </source>
</evidence>
<dbReference type="InterPro" id="IPR036880">
    <property type="entry name" value="Kunitz_BPTI_sf"/>
</dbReference>
<feature type="domain" description="BPTI/Kunitz inhibitor" evidence="4">
    <location>
        <begin position="24"/>
        <end position="75"/>
    </location>
</feature>
<keyword evidence="6" id="KW-1185">Reference proteome</keyword>
<keyword evidence="3" id="KW-1015">Disulfide bond</keyword>
<dbReference type="Proteomes" id="UP001501920">
    <property type="component" value="Chromosome 5"/>
</dbReference>
<dbReference type="Ensembl" id="ENSPNAT00000006084.2">
    <property type="protein sequence ID" value="ENSPNAP00000004982.2"/>
    <property type="gene ID" value="ENSPNAG00000001668.2"/>
</dbReference>
<evidence type="ECO:0000313" key="5">
    <source>
        <dbReference type="Ensembl" id="ENSPNAP00000004982.2"/>
    </source>
</evidence>
<dbReference type="STRING" id="42514.ENSPNAP00000004982"/>
<dbReference type="InterPro" id="IPR050098">
    <property type="entry name" value="TFPI/VKTCI-like"/>
</dbReference>
<sequence length="85" mass="9903">EKCCSNLSIRELNKAPNVCLLARCLLDKDTGTVCSSYQSRWFYDRNTRECRHFWYGGCNGNSNRFLNKNECLETCARCLRAVNRL</sequence>